<dbReference type="Pfam" id="PF14543">
    <property type="entry name" value="TAXi_N"/>
    <property type="match status" value="1"/>
</dbReference>
<dbReference type="PROSITE" id="PS51767">
    <property type="entry name" value="PEPTIDASE_A1"/>
    <property type="match status" value="1"/>
</dbReference>
<keyword evidence="3" id="KW-0064">Aspartyl protease</keyword>
<dbReference type="OrthoDB" id="771136at2759"/>
<dbReference type="InterPro" id="IPR032861">
    <property type="entry name" value="TAXi_N"/>
</dbReference>
<comment type="similarity">
    <text evidence="1">Belongs to the peptidase A1 family.</text>
</comment>
<dbReference type="Proteomes" id="UP001152484">
    <property type="component" value="Unassembled WGS sequence"/>
</dbReference>
<dbReference type="InterPro" id="IPR034161">
    <property type="entry name" value="Pepsin-like_plant"/>
</dbReference>
<keyword evidence="10" id="KW-1185">Reference proteome</keyword>
<dbReference type="Pfam" id="PF14541">
    <property type="entry name" value="TAXi_C"/>
    <property type="match status" value="1"/>
</dbReference>
<dbReference type="AlphaFoldDB" id="A0A9P0ZP31"/>
<keyword evidence="7" id="KW-0732">Signal</keyword>
<evidence type="ECO:0000256" key="1">
    <source>
        <dbReference type="ARBA" id="ARBA00007447"/>
    </source>
</evidence>
<name>A0A9P0ZP31_CUSEU</name>
<feature type="chain" id="PRO_5040336701" description="Peptidase A1 domain-containing protein" evidence="7">
    <location>
        <begin position="24"/>
        <end position="475"/>
    </location>
</feature>
<organism evidence="9 10">
    <name type="scientific">Cuscuta europaea</name>
    <name type="common">European dodder</name>
    <dbReference type="NCBI Taxonomy" id="41803"/>
    <lineage>
        <taxon>Eukaryota</taxon>
        <taxon>Viridiplantae</taxon>
        <taxon>Streptophyta</taxon>
        <taxon>Embryophyta</taxon>
        <taxon>Tracheophyta</taxon>
        <taxon>Spermatophyta</taxon>
        <taxon>Magnoliopsida</taxon>
        <taxon>eudicotyledons</taxon>
        <taxon>Gunneridae</taxon>
        <taxon>Pentapetalae</taxon>
        <taxon>asterids</taxon>
        <taxon>lamiids</taxon>
        <taxon>Solanales</taxon>
        <taxon>Convolvulaceae</taxon>
        <taxon>Cuscuteae</taxon>
        <taxon>Cuscuta</taxon>
        <taxon>Cuscuta subgen. Cuscuta</taxon>
    </lineage>
</organism>
<proteinExistence type="inferred from homology"/>
<dbReference type="GO" id="GO:0005576">
    <property type="term" value="C:extracellular region"/>
    <property type="evidence" value="ECO:0007669"/>
    <property type="project" value="TreeGrafter"/>
</dbReference>
<evidence type="ECO:0000256" key="4">
    <source>
        <dbReference type="ARBA" id="ARBA00022801"/>
    </source>
</evidence>
<evidence type="ECO:0000256" key="5">
    <source>
        <dbReference type="ARBA" id="ARBA00023180"/>
    </source>
</evidence>
<dbReference type="InterPro" id="IPR051708">
    <property type="entry name" value="Plant_Aspart_Prot_A1"/>
</dbReference>
<evidence type="ECO:0000313" key="10">
    <source>
        <dbReference type="Proteomes" id="UP001152484"/>
    </source>
</evidence>
<dbReference type="GO" id="GO:0004190">
    <property type="term" value="F:aspartic-type endopeptidase activity"/>
    <property type="evidence" value="ECO:0007669"/>
    <property type="project" value="UniProtKB-KW"/>
</dbReference>
<feature type="signal peptide" evidence="7">
    <location>
        <begin position="1"/>
        <end position="23"/>
    </location>
</feature>
<keyword evidence="4" id="KW-0378">Hydrolase</keyword>
<dbReference type="InterPro" id="IPR033121">
    <property type="entry name" value="PEPTIDASE_A1"/>
</dbReference>
<dbReference type="InterPro" id="IPR021109">
    <property type="entry name" value="Peptidase_aspartic_dom_sf"/>
</dbReference>
<dbReference type="SUPFAM" id="SSF50630">
    <property type="entry name" value="Acid proteases"/>
    <property type="match status" value="1"/>
</dbReference>
<keyword evidence="5" id="KW-0325">Glycoprotein</keyword>
<feature type="region of interest" description="Disordered" evidence="6">
    <location>
        <begin position="41"/>
        <end position="83"/>
    </location>
</feature>
<evidence type="ECO:0000313" key="9">
    <source>
        <dbReference type="EMBL" id="CAH9106140.1"/>
    </source>
</evidence>
<keyword evidence="2" id="KW-0645">Protease</keyword>
<evidence type="ECO:0000256" key="7">
    <source>
        <dbReference type="SAM" id="SignalP"/>
    </source>
</evidence>
<dbReference type="GO" id="GO:0006508">
    <property type="term" value="P:proteolysis"/>
    <property type="evidence" value="ECO:0007669"/>
    <property type="project" value="UniProtKB-KW"/>
</dbReference>
<protein>
    <recommendedName>
        <fullName evidence="8">Peptidase A1 domain-containing protein</fullName>
    </recommendedName>
</protein>
<gene>
    <name evidence="9" type="ORF">CEURO_LOCUS17214</name>
</gene>
<feature type="domain" description="Peptidase A1" evidence="8">
    <location>
        <begin position="94"/>
        <end position="466"/>
    </location>
</feature>
<evidence type="ECO:0000256" key="2">
    <source>
        <dbReference type="ARBA" id="ARBA00022670"/>
    </source>
</evidence>
<dbReference type="CDD" id="cd05476">
    <property type="entry name" value="pepsin_A_like_plant"/>
    <property type="match status" value="1"/>
</dbReference>
<dbReference type="InterPro" id="IPR032799">
    <property type="entry name" value="TAXi_C"/>
</dbReference>
<evidence type="ECO:0000259" key="8">
    <source>
        <dbReference type="PROSITE" id="PS51767"/>
    </source>
</evidence>
<evidence type="ECO:0000256" key="3">
    <source>
        <dbReference type="ARBA" id="ARBA00022750"/>
    </source>
</evidence>
<dbReference type="PANTHER" id="PTHR47967">
    <property type="entry name" value="OS07G0603500 PROTEIN-RELATED"/>
    <property type="match status" value="1"/>
</dbReference>
<accession>A0A9P0ZP31</accession>
<evidence type="ECO:0000256" key="6">
    <source>
        <dbReference type="SAM" id="MobiDB-lite"/>
    </source>
</evidence>
<sequence>MASFMPLWLLPLIFLYIFGAAAGDGQPSSAAFTLSVVRRKPLDSSSSSPTAPFRSSLSRAAADHSRGKGPSSPKNLRTPPPPQRNYTVKYTMALTITLPIGVPPQYQRMVLDTGSQLMWMPCLMDTAKPTASKAATPPLPMFHNHTGPFSISMSNTLSFFPCKESCKPKMFHQGVDNYCNADYTTCTYSTPYADGTLSEGTLVRENITDLANSSSQSDPGKFLMGCANSATDSEGILGMNLGDYSFISQSKYQTFSYCVPVREMVHGRRRYPDGAFYLGVNPNSATFNYTKLLSFSDAAVFPPSLNLQAYVVNMTGIRIGGKKLDIPVTDFVNSTLGEGQTIIDSGTEYTLLVNHSYWIIKEEVRRLTGANFKMGYLYQGVMDMCIDGSATAIGEMLGNMTFEFDNAVEIFIPGERLAFDVDGRNVSCLGIGNSGNIDEPSNLVGNFHQQNLWVEFDLARFRVGFGKADCSRALL</sequence>
<dbReference type="Gene3D" id="2.40.70.10">
    <property type="entry name" value="Acid Proteases"/>
    <property type="match status" value="2"/>
</dbReference>
<dbReference type="PANTHER" id="PTHR47967:SF31">
    <property type="entry name" value="ASPARTYL PROTEASE FAMILY PROTEIN"/>
    <property type="match status" value="1"/>
</dbReference>
<comment type="caution">
    <text evidence="9">The sequence shown here is derived from an EMBL/GenBank/DDBJ whole genome shotgun (WGS) entry which is preliminary data.</text>
</comment>
<feature type="compositionally biased region" description="Low complexity" evidence="6">
    <location>
        <begin position="44"/>
        <end position="58"/>
    </location>
</feature>
<reference evidence="9" key="1">
    <citation type="submission" date="2022-07" db="EMBL/GenBank/DDBJ databases">
        <authorList>
            <person name="Macas J."/>
            <person name="Novak P."/>
            <person name="Neumann P."/>
        </authorList>
    </citation>
    <scope>NUCLEOTIDE SEQUENCE</scope>
</reference>
<dbReference type="EMBL" id="CAMAPE010000048">
    <property type="protein sequence ID" value="CAH9106140.1"/>
    <property type="molecule type" value="Genomic_DNA"/>
</dbReference>